<evidence type="ECO:0000313" key="7">
    <source>
        <dbReference type="Proteomes" id="UP001597119"/>
    </source>
</evidence>
<dbReference type="InterPro" id="IPR011009">
    <property type="entry name" value="Kinase-like_dom_sf"/>
</dbReference>
<dbReference type="PANTHER" id="PTHR24348:SF22">
    <property type="entry name" value="NON-SPECIFIC SERINE_THREONINE PROTEIN KINASE"/>
    <property type="match status" value="1"/>
</dbReference>
<dbReference type="PROSITE" id="PS50011">
    <property type="entry name" value="PROTEIN_KINASE_DOM"/>
    <property type="match status" value="1"/>
</dbReference>
<dbReference type="InterPro" id="IPR000719">
    <property type="entry name" value="Prot_kinase_dom"/>
</dbReference>
<dbReference type="GO" id="GO:0005524">
    <property type="term" value="F:ATP binding"/>
    <property type="evidence" value="ECO:0007669"/>
    <property type="project" value="UniProtKB-KW"/>
</dbReference>
<proteinExistence type="predicted"/>
<evidence type="ECO:0000256" key="1">
    <source>
        <dbReference type="ARBA" id="ARBA00022679"/>
    </source>
</evidence>
<keyword evidence="6" id="KW-0723">Serine/threonine-protein kinase</keyword>
<keyword evidence="2" id="KW-0547">Nucleotide-binding</keyword>
<dbReference type="SUPFAM" id="SSF56112">
    <property type="entry name" value="Protein kinase-like (PK-like)"/>
    <property type="match status" value="1"/>
</dbReference>
<dbReference type="Proteomes" id="UP001597119">
    <property type="component" value="Unassembled WGS sequence"/>
</dbReference>
<dbReference type="RefSeq" id="WP_247381912.1">
    <property type="nucleotide sequence ID" value="NZ_JALLGV010000013.1"/>
</dbReference>
<dbReference type="AlphaFoldDB" id="A0ABD6CEK5"/>
<feature type="domain" description="Protein kinase" evidence="5">
    <location>
        <begin position="17"/>
        <end position="280"/>
    </location>
</feature>
<evidence type="ECO:0000256" key="4">
    <source>
        <dbReference type="ARBA" id="ARBA00022840"/>
    </source>
</evidence>
<dbReference type="PANTHER" id="PTHR24348">
    <property type="entry name" value="SERINE/THREONINE-PROTEIN KINASE UNC-51-RELATED"/>
    <property type="match status" value="1"/>
</dbReference>
<comment type="caution">
    <text evidence="6">The sequence shown here is derived from an EMBL/GenBank/DDBJ whole genome shotgun (WGS) entry which is preliminary data.</text>
</comment>
<dbReference type="Gene3D" id="1.10.510.10">
    <property type="entry name" value="Transferase(Phosphotransferase) domain 1"/>
    <property type="match status" value="1"/>
</dbReference>
<dbReference type="Pfam" id="PF00069">
    <property type="entry name" value="Pkinase"/>
    <property type="match status" value="1"/>
</dbReference>
<sequence length="287" mass="32737">MRDRISLTDAQQELPRFNIEEKIAFGGQKDVFVGEFEGDEVIVKTVVLEELQHVKRAELEVEVMNDIDSDILVDLKMHFPDKISNQEVLVLVEEFVPGKTLRDHLEENGPSIELGIQVLSTILQVLGEFEDKEYVHRDIKPENIMVEPDGQIRLLDVGVVRALEGSDLTPTDWARSPGTVEYSSPEMLANNKEIQNVRTDFFSLGIVFFECVTGIHPFDIEEFTIQDAIEKGAHRNLTDYVDLSEELEELDNFYEQMISTNLHRRHRTVNIAQTDLNHIIGGTSYAI</sequence>
<keyword evidence="3 6" id="KW-0418">Kinase</keyword>
<dbReference type="SMART" id="SM00220">
    <property type="entry name" value="S_TKc"/>
    <property type="match status" value="1"/>
</dbReference>
<evidence type="ECO:0000313" key="6">
    <source>
        <dbReference type="EMBL" id="MFD1588471.1"/>
    </source>
</evidence>
<evidence type="ECO:0000256" key="3">
    <source>
        <dbReference type="ARBA" id="ARBA00022777"/>
    </source>
</evidence>
<dbReference type="InterPro" id="IPR045269">
    <property type="entry name" value="Atg1-like"/>
</dbReference>
<evidence type="ECO:0000256" key="2">
    <source>
        <dbReference type="ARBA" id="ARBA00022741"/>
    </source>
</evidence>
<dbReference type="PROSITE" id="PS00108">
    <property type="entry name" value="PROTEIN_KINASE_ST"/>
    <property type="match status" value="1"/>
</dbReference>
<accession>A0ABD6CEK5</accession>
<organism evidence="6 7">
    <name type="scientific">Halorientalis brevis</name>
    <dbReference type="NCBI Taxonomy" id="1126241"/>
    <lineage>
        <taxon>Archaea</taxon>
        <taxon>Methanobacteriati</taxon>
        <taxon>Methanobacteriota</taxon>
        <taxon>Stenosarchaea group</taxon>
        <taxon>Halobacteria</taxon>
        <taxon>Halobacteriales</taxon>
        <taxon>Haloarculaceae</taxon>
        <taxon>Halorientalis</taxon>
    </lineage>
</organism>
<evidence type="ECO:0000259" key="5">
    <source>
        <dbReference type="PROSITE" id="PS50011"/>
    </source>
</evidence>
<name>A0ABD6CEK5_9EURY</name>
<keyword evidence="4" id="KW-0067">ATP-binding</keyword>
<keyword evidence="1" id="KW-0808">Transferase</keyword>
<keyword evidence="7" id="KW-1185">Reference proteome</keyword>
<dbReference type="EMBL" id="JBHUDJ010000013">
    <property type="protein sequence ID" value="MFD1588471.1"/>
    <property type="molecule type" value="Genomic_DNA"/>
</dbReference>
<reference evidence="6 7" key="1">
    <citation type="journal article" date="2019" name="Int. J. Syst. Evol. Microbiol.">
        <title>The Global Catalogue of Microorganisms (GCM) 10K type strain sequencing project: providing services to taxonomists for standard genome sequencing and annotation.</title>
        <authorList>
            <consortium name="The Broad Institute Genomics Platform"/>
            <consortium name="The Broad Institute Genome Sequencing Center for Infectious Disease"/>
            <person name="Wu L."/>
            <person name="Ma J."/>
        </authorList>
    </citation>
    <scope>NUCLEOTIDE SEQUENCE [LARGE SCALE GENOMIC DNA]</scope>
    <source>
        <strain evidence="6 7">CGMCC 1.12125</strain>
    </source>
</reference>
<dbReference type="InterPro" id="IPR008271">
    <property type="entry name" value="Ser/Thr_kinase_AS"/>
</dbReference>
<protein>
    <submittedName>
        <fullName evidence="6">Serine/threonine protein kinase</fullName>
    </submittedName>
</protein>
<dbReference type="GO" id="GO:0004674">
    <property type="term" value="F:protein serine/threonine kinase activity"/>
    <property type="evidence" value="ECO:0007669"/>
    <property type="project" value="UniProtKB-KW"/>
</dbReference>
<gene>
    <name evidence="6" type="ORF">ACFR9U_15940</name>
</gene>